<name>A0ABU8C6Y2_9GAMM</name>
<dbReference type="InterPro" id="IPR054105">
    <property type="entry name" value="WHD_NrtR"/>
</dbReference>
<accession>A0ABU8C6Y2</accession>
<dbReference type="Pfam" id="PF00293">
    <property type="entry name" value="NUDIX"/>
    <property type="match status" value="1"/>
</dbReference>
<dbReference type="Gene3D" id="1.10.10.10">
    <property type="entry name" value="Winged helix-like DNA-binding domain superfamily/Winged helix DNA-binding domain"/>
    <property type="match status" value="1"/>
</dbReference>
<keyword evidence="2" id="KW-0378">Hydrolase</keyword>
<evidence type="ECO:0000313" key="3">
    <source>
        <dbReference type="Proteomes" id="UP001375382"/>
    </source>
</evidence>
<dbReference type="GO" id="GO:0016787">
    <property type="term" value="F:hydrolase activity"/>
    <property type="evidence" value="ECO:0007669"/>
    <property type="project" value="UniProtKB-KW"/>
</dbReference>
<dbReference type="SUPFAM" id="SSF46785">
    <property type="entry name" value="Winged helix' DNA-binding domain"/>
    <property type="match status" value="1"/>
</dbReference>
<dbReference type="Gene3D" id="3.90.79.10">
    <property type="entry name" value="Nucleoside Triphosphate Pyrophosphohydrolase"/>
    <property type="match status" value="1"/>
</dbReference>
<feature type="domain" description="Nudix hydrolase" evidence="1">
    <location>
        <begin position="10"/>
        <end position="141"/>
    </location>
</feature>
<dbReference type="InterPro" id="IPR015797">
    <property type="entry name" value="NUDIX_hydrolase-like_dom_sf"/>
</dbReference>
<comment type="caution">
    <text evidence="2">The sequence shown here is derived from an EMBL/GenBank/DDBJ whole genome shotgun (WGS) entry which is preliminary data.</text>
</comment>
<evidence type="ECO:0000259" key="1">
    <source>
        <dbReference type="PROSITE" id="PS51462"/>
    </source>
</evidence>
<proteinExistence type="predicted"/>
<dbReference type="PROSITE" id="PS51462">
    <property type="entry name" value="NUDIX"/>
    <property type="match status" value="1"/>
</dbReference>
<dbReference type="PANTHER" id="PTHR43736">
    <property type="entry name" value="ADP-RIBOSE PYROPHOSPHATASE"/>
    <property type="match status" value="1"/>
</dbReference>
<dbReference type="SUPFAM" id="SSF55811">
    <property type="entry name" value="Nudix"/>
    <property type="match status" value="1"/>
</dbReference>
<organism evidence="2 3">
    <name type="scientific">Rheinheimera muenzenbergensis</name>
    <dbReference type="NCBI Taxonomy" id="1193628"/>
    <lineage>
        <taxon>Bacteria</taxon>
        <taxon>Pseudomonadati</taxon>
        <taxon>Pseudomonadota</taxon>
        <taxon>Gammaproteobacteria</taxon>
        <taxon>Chromatiales</taxon>
        <taxon>Chromatiaceae</taxon>
        <taxon>Rheinheimera</taxon>
    </lineage>
</organism>
<dbReference type="InterPro" id="IPR036388">
    <property type="entry name" value="WH-like_DNA-bd_sf"/>
</dbReference>
<dbReference type="InterPro" id="IPR036390">
    <property type="entry name" value="WH_DNA-bd_sf"/>
</dbReference>
<gene>
    <name evidence="2" type="ORF">MN202_10590</name>
</gene>
<sequence>MTEQGFIQPLFTVDNVMFAINNARLYVLLVKRAIAPYHNNWSLPGGFVDIALDKDVEACAMRKLKQKTGLTPAYLEQLEVFSGADRDPRGYSVSLAFFALLPYTPVSSQINSVSHASWWPLDQLTQLTLAFDHQFIIAQAHQRLQQKALYSMLPVFCLPATFTVGQLKMVIETILGKDIQRKSLMRRIEASDMFTLTEQKQVSGGRQAQLYQLKPGVDITHFSRNMGA</sequence>
<dbReference type="InterPro" id="IPR000086">
    <property type="entry name" value="NUDIX_hydrolase_dom"/>
</dbReference>
<dbReference type="CDD" id="cd18873">
    <property type="entry name" value="NUDIX_NadM_like"/>
    <property type="match status" value="1"/>
</dbReference>
<dbReference type="EMBL" id="JALAAR010000008">
    <property type="protein sequence ID" value="MEH8017683.1"/>
    <property type="molecule type" value="Genomic_DNA"/>
</dbReference>
<dbReference type="Pfam" id="PF21906">
    <property type="entry name" value="WHD_NrtR"/>
    <property type="match status" value="1"/>
</dbReference>
<dbReference type="RefSeq" id="WP_335736095.1">
    <property type="nucleotide sequence ID" value="NZ_JALAAR010000008.1"/>
</dbReference>
<protein>
    <submittedName>
        <fullName evidence="2">NUDIX hydrolase</fullName>
    </submittedName>
</protein>
<reference evidence="2 3" key="1">
    <citation type="journal article" date="2023" name="Ecotoxicol. Environ. Saf.">
        <title>Mercury remediation potential of mercury-resistant strain Rheinheimera metallidurans sp. nov. isolated from a municipal waste dumping site.</title>
        <authorList>
            <person name="Yadav V."/>
            <person name="Manjhi A."/>
            <person name="Vadakedath N."/>
        </authorList>
    </citation>
    <scope>NUCLEOTIDE SEQUENCE [LARGE SCALE GENOMIC DNA]</scope>
    <source>
        <strain evidence="2 3">E-49</strain>
    </source>
</reference>
<dbReference type="PANTHER" id="PTHR43736:SF4">
    <property type="entry name" value="SLR1690 PROTEIN"/>
    <property type="match status" value="1"/>
</dbReference>
<dbReference type="Proteomes" id="UP001375382">
    <property type="component" value="Unassembled WGS sequence"/>
</dbReference>
<keyword evidence="3" id="KW-1185">Reference proteome</keyword>
<evidence type="ECO:0000313" key="2">
    <source>
        <dbReference type="EMBL" id="MEH8017683.1"/>
    </source>
</evidence>